<dbReference type="SMART" id="SM00418">
    <property type="entry name" value="HTH_ARSR"/>
    <property type="match status" value="1"/>
</dbReference>
<name>A0A645D3X7_9ZZZZ</name>
<dbReference type="GO" id="GO:0003677">
    <property type="term" value="F:DNA binding"/>
    <property type="evidence" value="ECO:0007669"/>
    <property type="project" value="UniProtKB-KW"/>
</dbReference>
<feature type="domain" description="HTH arsR-type" evidence="4">
    <location>
        <begin position="10"/>
        <end position="104"/>
    </location>
</feature>
<reference evidence="5" key="1">
    <citation type="submission" date="2019-08" db="EMBL/GenBank/DDBJ databases">
        <authorList>
            <person name="Kucharzyk K."/>
            <person name="Murdoch R.W."/>
            <person name="Higgins S."/>
            <person name="Loffler F."/>
        </authorList>
    </citation>
    <scope>NUCLEOTIDE SEQUENCE</scope>
</reference>
<protein>
    <recommendedName>
        <fullName evidence="4">HTH arsR-type domain-containing protein</fullName>
    </recommendedName>
</protein>
<organism evidence="5">
    <name type="scientific">bioreactor metagenome</name>
    <dbReference type="NCBI Taxonomy" id="1076179"/>
    <lineage>
        <taxon>unclassified sequences</taxon>
        <taxon>metagenomes</taxon>
        <taxon>ecological metagenomes</taxon>
    </lineage>
</organism>
<evidence type="ECO:0000313" key="5">
    <source>
        <dbReference type="EMBL" id="MPM83867.1"/>
    </source>
</evidence>
<sequence>MGHNNVTITETETRCLRSVDAFKAIADGNRIKIINMLSEREMCAIELLEQLEISQPTLSHHMKVLALASIVKTRKSGAQVYYSINVKKMAELSELLGEFASGAGK</sequence>
<dbReference type="NCBIfam" id="NF033788">
    <property type="entry name" value="HTH_metalloreg"/>
    <property type="match status" value="1"/>
</dbReference>
<keyword evidence="3" id="KW-0804">Transcription</keyword>
<dbReference type="AlphaFoldDB" id="A0A645D3X7"/>
<proteinExistence type="predicted"/>
<dbReference type="GO" id="GO:0003700">
    <property type="term" value="F:DNA-binding transcription factor activity"/>
    <property type="evidence" value="ECO:0007669"/>
    <property type="project" value="InterPro"/>
</dbReference>
<dbReference type="Pfam" id="PF01022">
    <property type="entry name" value="HTH_5"/>
    <property type="match status" value="1"/>
</dbReference>
<dbReference type="Gene3D" id="1.10.10.10">
    <property type="entry name" value="Winged helix-like DNA-binding domain superfamily/Winged helix DNA-binding domain"/>
    <property type="match status" value="1"/>
</dbReference>
<dbReference type="PANTHER" id="PTHR33154:SF33">
    <property type="entry name" value="TRANSCRIPTIONAL REPRESSOR SDPR"/>
    <property type="match status" value="1"/>
</dbReference>
<keyword evidence="2" id="KW-0238">DNA-binding</keyword>
<dbReference type="CDD" id="cd00090">
    <property type="entry name" value="HTH_ARSR"/>
    <property type="match status" value="1"/>
</dbReference>
<keyword evidence="1" id="KW-0805">Transcription regulation</keyword>
<evidence type="ECO:0000259" key="4">
    <source>
        <dbReference type="PROSITE" id="PS50987"/>
    </source>
</evidence>
<dbReference type="SUPFAM" id="SSF46785">
    <property type="entry name" value="Winged helix' DNA-binding domain"/>
    <property type="match status" value="1"/>
</dbReference>
<comment type="caution">
    <text evidence="5">The sequence shown here is derived from an EMBL/GenBank/DDBJ whole genome shotgun (WGS) entry which is preliminary data.</text>
</comment>
<evidence type="ECO:0000256" key="3">
    <source>
        <dbReference type="ARBA" id="ARBA00023163"/>
    </source>
</evidence>
<gene>
    <name evidence="5" type="ORF">SDC9_130936</name>
</gene>
<dbReference type="InterPro" id="IPR001845">
    <property type="entry name" value="HTH_ArsR_DNA-bd_dom"/>
</dbReference>
<evidence type="ECO:0000256" key="1">
    <source>
        <dbReference type="ARBA" id="ARBA00023015"/>
    </source>
</evidence>
<dbReference type="EMBL" id="VSSQ01032567">
    <property type="protein sequence ID" value="MPM83867.1"/>
    <property type="molecule type" value="Genomic_DNA"/>
</dbReference>
<dbReference type="InterPro" id="IPR011991">
    <property type="entry name" value="ArsR-like_HTH"/>
</dbReference>
<dbReference type="PANTHER" id="PTHR33154">
    <property type="entry name" value="TRANSCRIPTIONAL REGULATOR, ARSR FAMILY"/>
    <property type="match status" value="1"/>
</dbReference>
<dbReference type="PRINTS" id="PR00778">
    <property type="entry name" value="HTHARSR"/>
</dbReference>
<dbReference type="InterPro" id="IPR036388">
    <property type="entry name" value="WH-like_DNA-bd_sf"/>
</dbReference>
<accession>A0A645D3X7</accession>
<evidence type="ECO:0000256" key="2">
    <source>
        <dbReference type="ARBA" id="ARBA00023125"/>
    </source>
</evidence>
<dbReference type="InterPro" id="IPR036390">
    <property type="entry name" value="WH_DNA-bd_sf"/>
</dbReference>
<dbReference type="PROSITE" id="PS50987">
    <property type="entry name" value="HTH_ARSR_2"/>
    <property type="match status" value="1"/>
</dbReference>
<dbReference type="InterPro" id="IPR051081">
    <property type="entry name" value="HTH_MetalResp_TranReg"/>
</dbReference>